<feature type="transmembrane region" description="Helical" evidence="1">
    <location>
        <begin position="65"/>
        <end position="82"/>
    </location>
</feature>
<sequence>MADFNEQKVDNSELKSSAQQLDHVLDKIEAEKQIFFQEDELKKDRAKKIVFKDLGWYWEMIRKPVLILAGLEIALYLLALAPNLKILMMEVFDPLMLLVDLVFFGWLFASVIKKKKETAWQGLVAVFLAGFALGFILSIFKTFWIREYWTLFNVIAQPVYLGLLAVVIGLVVSLFVKRKN</sequence>
<protein>
    <submittedName>
        <fullName evidence="2">Uncharacterized protein</fullName>
    </submittedName>
</protein>
<comment type="caution">
    <text evidence="2">The sequence shown here is derived from an EMBL/GenBank/DDBJ whole genome shotgun (WGS) entry which is preliminary data.</text>
</comment>
<organism evidence="2 3">
    <name type="scientific">Candidatus Kuenenbacteria bacterium RIFCSPHIGHO2_02_FULL_39_13</name>
    <dbReference type="NCBI Taxonomy" id="1798561"/>
    <lineage>
        <taxon>Bacteria</taxon>
        <taxon>Candidatus Kueneniibacteriota</taxon>
    </lineage>
</organism>
<proteinExistence type="predicted"/>
<evidence type="ECO:0000313" key="2">
    <source>
        <dbReference type="EMBL" id="OGG86798.1"/>
    </source>
</evidence>
<reference evidence="2 3" key="1">
    <citation type="journal article" date="2016" name="Nat. Commun.">
        <title>Thousands of microbial genomes shed light on interconnected biogeochemical processes in an aquifer system.</title>
        <authorList>
            <person name="Anantharaman K."/>
            <person name="Brown C.T."/>
            <person name="Hug L.A."/>
            <person name="Sharon I."/>
            <person name="Castelle C.J."/>
            <person name="Probst A.J."/>
            <person name="Thomas B.C."/>
            <person name="Singh A."/>
            <person name="Wilkins M.J."/>
            <person name="Karaoz U."/>
            <person name="Brodie E.L."/>
            <person name="Williams K.H."/>
            <person name="Hubbard S.S."/>
            <person name="Banfield J.F."/>
        </authorList>
    </citation>
    <scope>NUCLEOTIDE SEQUENCE [LARGE SCALE GENOMIC DNA]</scope>
</reference>
<evidence type="ECO:0000313" key="3">
    <source>
        <dbReference type="Proteomes" id="UP000179136"/>
    </source>
</evidence>
<name>A0A1F6FLQ5_9BACT</name>
<keyword evidence="1" id="KW-0472">Membrane</keyword>
<dbReference type="Proteomes" id="UP000179136">
    <property type="component" value="Unassembled WGS sequence"/>
</dbReference>
<feature type="transmembrane region" description="Helical" evidence="1">
    <location>
        <begin position="124"/>
        <end position="145"/>
    </location>
</feature>
<dbReference type="STRING" id="1798561.A3B87_01635"/>
<evidence type="ECO:0000256" key="1">
    <source>
        <dbReference type="SAM" id="Phobius"/>
    </source>
</evidence>
<gene>
    <name evidence="2" type="ORF">A3B87_01635</name>
</gene>
<keyword evidence="1" id="KW-1133">Transmembrane helix</keyword>
<dbReference type="EMBL" id="MFMW01000026">
    <property type="protein sequence ID" value="OGG86798.1"/>
    <property type="molecule type" value="Genomic_DNA"/>
</dbReference>
<feature type="transmembrane region" description="Helical" evidence="1">
    <location>
        <begin position="94"/>
        <end position="112"/>
    </location>
</feature>
<dbReference type="AlphaFoldDB" id="A0A1F6FLQ5"/>
<accession>A0A1F6FLQ5</accession>
<feature type="transmembrane region" description="Helical" evidence="1">
    <location>
        <begin position="157"/>
        <end position="176"/>
    </location>
</feature>
<keyword evidence="1" id="KW-0812">Transmembrane</keyword>